<proteinExistence type="predicted"/>
<dbReference type="Gene3D" id="1.25.40.10">
    <property type="entry name" value="Tetratricopeptide repeat domain"/>
    <property type="match status" value="1"/>
</dbReference>
<evidence type="ECO:0000313" key="3">
    <source>
        <dbReference type="Proteomes" id="UP000243876"/>
    </source>
</evidence>
<protein>
    <submittedName>
        <fullName evidence="2">SPOSA6832_01994-mRNA-1:cds</fullName>
    </submittedName>
</protein>
<gene>
    <name evidence="2" type="primary">SPOSA6832_01994</name>
</gene>
<dbReference type="PANTHER" id="PTHR28142:SF1">
    <property type="entry name" value="MITOCHONDRIAL INNER MEMBRANE I-AAA PROTEASE SUPERCOMPLEX SUBUNIT MGR3-RELATED"/>
    <property type="match status" value="1"/>
</dbReference>
<dbReference type="InterPro" id="IPR011990">
    <property type="entry name" value="TPR-like_helical_dom_sf"/>
</dbReference>
<accession>A0A0D6EKW5</accession>
<sequence>MAARLALRSIRSTLAAPAVRPRSSILRPTSSLRPSAHRFASSLGGAPRKGFKVGHVFSALALLGTPCAPLRFLAQAMNRTNPPLHLAGIGATSYGLYQFYQTFTAYPDTPTHPIRSKLRAALRAQASGELERASSFFDEAYSLALELAPTGELGSTEQALIRTTGIAVRWGGMWEEVGELGRAIAAYDTGFQPVAAAVDGYKGGGAVQLSRAEVMRGAGIALKLGDLWVRLGGLEGDQEAERYYTWAVEELMRLTLTDQQKAKVKAEMQRQEVGPTEAAPPPAKPDEQDDLDLPGWVGEVELVAAFERLGELYSRQGKIEFAQPLFQQAIALLLPPPRKNAPKAPPPPIPQRCHAATLMNNLSSALVAAPSPTADAIDASARWARQALHIANACKREADKARNGKDVPLGQKEEGECELTAVVSSYNLGKLSEVRWRFVLLETLRGLTLVSSRYLRATRRAPSVNVQLSKDPVSAEQWFVQSGKLAVKLGLLDAARQANEAIRRLKHPTIRQ</sequence>
<name>A0A0D6EKW5_SPOSA</name>
<dbReference type="EMBL" id="CENE01000006">
    <property type="protein sequence ID" value="CEQ40383.1"/>
    <property type="molecule type" value="Genomic_DNA"/>
</dbReference>
<dbReference type="OrthoDB" id="10050400at2759"/>
<evidence type="ECO:0000313" key="2">
    <source>
        <dbReference type="EMBL" id="CEQ40383.1"/>
    </source>
</evidence>
<dbReference type="PANTHER" id="PTHR28142">
    <property type="entry name" value="MITOCHONDRIAL INNER MEMBRANE I-AAA PROTEASE SUPERCOMPLEX SUBUNIT MGR3-RELATED"/>
    <property type="match status" value="1"/>
</dbReference>
<feature type="region of interest" description="Disordered" evidence="1">
    <location>
        <begin position="266"/>
        <end position="289"/>
    </location>
</feature>
<organism evidence="2 3">
    <name type="scientific">Sporidiobolus salmonicolor</name>
    <name type="common">Yeast-like fungus</name>
    <name type="synonym">Sporobolomyces salmonicolor</name>
    <dbReference type="NCBI Taxonomy" id="5005"/>
    <lineage>
        <taxon>Eukaryota</taxon>
        <taxon>Fungi</taxon>
        <taxon>Dikarya</taxon>
        <taxon>Basidiomycota</taxon>
        <taxon>Pucciniomycotina</taxon>
        <taxon>Microbotryomycetes</taxon>
        <taxon>Sporidiobolales</taxon>
        <taxon>Sporidiobolaceae</taxon>
        <taxon>Sporobolomyces</taxon>
    </lineage>
</organism>
<reference evidence="3" key="1">
    <citation type="submission" date="2015-02" db="EMBL/GenBank/DDBJ databases">
        <authorList>
            <person name="Gon?alves P."/>
        </authorList>
    </citation>
    <scope>NUCLEOTIDE SEQUENCE [LARGE SCALE GENOMIC DNA]</scope>
</reference>
<dbReference type="Proteomes" id="UP000243876">
    <property type="component" value="Unassembled WGS sequence"/>
</dbReference>
<dbReference type="InterPro" id="IPR040201">
    <property type="entry name" value="Mrg3-like"/>
</dbReference>
<dbReference type="AlphaFoldDB" id="A0A0D6EKW5"/>
<feature type="non-terminal residue" evidence="2">
    <location>
        <position position="1"/>
    </location>
</feature>
<evidence type="ECO:0000256" key="1">
    <source>
        <dbReference type="SAM" id="MobiDB-lite"/>
    </source>
</evidence>
<keyword evidence="3" id="KW-1185">Reference proteome</keyword>